<accession>A0A4Q7MNP2</accession>
<feature type="domain" description="Response regulatory" evidence="2">
    <location>
        <begin position="4"/>
        <end position="115"/>
    </location>
</feature>
<dbReference type="PANTHER" id="PTHR37299">
    <property type="entry name" value="TRANSCRIPTIONAL REGULATOR-RELATED"/>
    <property type="match status" value="1"/>
</dbReference>
<feature type="modified residue" description="4-aspartylphosphate" evidence="1">
    <location>
        <position position="55"/>
    </location>
</feature>
<dbReference type="PROSITE" id="PS50930">
    <property type="entry name" value="HTH_LYTTR"/>
    <property type="match status" value="1"/>
</dbReference>
<dbReference type="RefSeq" id="WP_130543564.1">
    <property type="nucleotide sequence ID" value="NZ_CP042431.1"/>
</dbReference>
<protein>
    <submittedName>
        <fullName evidence="4">LytTR family two component transcriptional regulator</fullName>
    </submittedName>
</protein>
<dbReference type="GO" id="GO:0003677">
    <property type="term" value="F:DNA binding"/>
    <property type="evidence" value="ECO:0007669"/>
    <property type="project" value="InterPro"/>
</dbReference>
<dbReference type="SUPFAM" id="SSF52172">
    <property type="entry name" value="CheY-like"/>
    <property type="match status" value="1"/>
</dbReference>
<evidence type="ECO:0000313" key="4">
    <source>
        <dbReference type="EMBL" id="RZS69208.1"/>
    </source>
</evidence>
<dbReference type="SMART" id="SM00448">
    <property type="entry name" value="REC"/>
    <property type="match status" value="1"/>
</dbReference>
<dbReference type="SMART" id="SM00850">
    <property type="entry name" value="LytTR"/>
    <property type="match status" value="1"/>
</dbReference>
<dbReference type="EMBL" id="SGXA01000003">
    <property type="protein sequence ID" value="RZS69208.1"/>
    <property type="molecule type" value="Genomic_DNA"/>
</dbReference>
<dbReference type="GO" id="GO:0000156">
    <property type="term" value="F:phosphorelay response regulator activity"/>
    <property type="evidence" value="ECO:0007669"/>
    <property type="project" value="InterPro"/>
</dbReference>
<evidence type="ECO:0000259" key="3">
    <source>
        <dbReference type="PROSITE" id="PS50930"/>
    </source>
</evidence>
<evidence type="ECO:0000259" key="2">
    <source>
        <dbReference type="PROSITE" id="PS50110"/>
    </source>
</evidence>
<name>A0A4Q7MNP2_9BACT</name>
<reference evidence="4 5" key="1">
    <citation type="submission" date="2019-02" db="EMBL/GenBank/DDBJ databases">
        <title>Genomic Encyclopedia of Type Strains, Phase IV (KMG-IV): sequencing the most valuable type-strain genomes for metagenomic binning, comparative biology and taxonomic classification.</title>
        <authorList>
            <person name="Goeker M."/>
        </authorList>
    </citation>
    <scope>NUCLEOTIDE SEQUENCE [LARGE SCALE GENOMIC DNA]</scope>
    <source>
        <strain evidence="4 5">DSM 18116</strain>
    </source>
</reference>
<dbReference type="PANTHER" id="PTHR37299:SF1">
    <property type="entry name" value="STAGE 0 SPORULATION PROTEIN A HOMOLOG"/>
    <property type="match status" value="1"/>
</dbReference>
<dbReference type="InterPro" id="IPR007492">
    <property type="entry name" value="LytTR_DNA-bd_dom"/>
</dbReference>
<keyword evidence="5" id="KW-1185">Reference proteome</keyword>
<gene>
    <name evidence="4" type="ORF">EV199_5042</name>
</gene>
<proteinExistence type="predicted"/>
<keyword evidence="1" id="KW-0597">Phosphoprotein</keyword>
<dbReference type="OrthoDB" id="9787344at2"/>
<evidence type="ECO:0000313" key="5">
    <source>
        <dbReference type="Proteomes" id="UP000293874"/>
    </source>
</evidence>
<sequence>MTIRTLIVDDEPHAVEIIRRYSANIPEIEVIETCNNAIKAFQVLQTSKIDLLFLDIKMPGLSGTDLVRSLKKPPMIIFTTAYQEYAIDGFDLNAVDYLLKPIPLNRFLRAIDKVMQLINGDRYDGNFDAPEVSAPKPSTHFLYLRIERRLIKVNTKDILWIESMKDYIKVVTTDKSYTTKQKISVVEKLLPISEFMRIHRSYIIPINKAEGYHPNHILIAGNKIPVGRNYKQACYQKFNPDQGMQYIPD</sequence>
<dbReference type="Gene3D" id="2.40.50.1020">
    <property type="entry name" value="LytTr DNA-binding domain"/>
    <property type="match status" value="1"/>
</dbReference>
<dbReference type="InterPro" id="IPR001789">
    <property type="entry name" value="Sig_transdc_resp-reg_receiver"/>
</dbReference>
<dbReference type="Pfam" id="PF04397">
    <property type="entry name" value="LytTR"/>
    <property type="match status" value="1"/>
</dbReference>
<dbReference type="InterPro" id="IPR046947">
    <property type="entry name" value="LytR-like"/>
</dbReference>
<feature type="domain" description="HTH LytTR-type" evidence="3">
    <location>
        <begin position="142"/>
        <end position="210"/>
    </location>
</feature>
<dbReference type="InterPro" id="IPR011006">
    <property type="entry name" value="CheY-like_superfamily"/>
</dbReference>
<dbReference type="Gene3D" id="3.40.50.2300">
    <property type="match status" value="1"/>
</dbReference>
<dbReference type="Proteomes" id="UP000293874">
    <property type="component" value="Unassembled WGS sequence"/>
</dbReference>
<organism evidence="4 5">
    <name type="scientific">Pseudobacter ginsenosidimutans</name>
    <dbReference type="NCBI Taxonomy" id="661488"/>
    <lineage>
        <taxon>Bacteria</taxon>
        <taxon>Pseudomonadati</taxon>
        <taxon>Bacteroidota</taxon>
        <taxon>Chitinophagia</taxon>
        <taxon>Chitinophagales</taxon>
        <taxon>Chitinophagaceae</taxon>
        <taxon>Pseudobacter</taxon>
    </lineage>
</organism>
<evidence type="ECO:0000256" key="1">
    <source>
        <dbReference type="PROSITE-ProRule" id="PRU00169"/>
    </source>
</evidence>
<comment type="caution">
    <text evidence="4">The sequence shown here is derived from an EMBL/GenBank/DDBJ whole genome shotgun (WGS) entry which is preliminary data.</text>
</comment>
<dbReference type="PROSITE" id="PS50110">
    <property type="entry name" value="RESPONSE_REGULATORY"/>
    <property type="match status" value="1"/>
</dbReference>
<dbReference type="Pfam" id="PF00072">
    <property type="entry name" value="Response_reg"/>
    <property type="match status" value="1"/>
</dbReference>
<dbReference type="AlphaFoldDB" id="A0A4Q7MNP2"/>